<dbReference type="InterPro" id="IPR022644">
    <property type="entry name" value="De-COase2_N"/>
</dbReference>
<keyword evidence="3" id="KW-0663">Pyridoxal phosphate</keyword>
<reference evidence="7 8" key="1">
    <citation type="submission" date="2024-09" db="EMBL/GenBank/DDBJ databases">
        <authorList>
            <person name="Sun Q."/>
            <person name="Mori K."/>
        </authorList>
    </citation>
    <scope>NUCLEOTIDE SEQUENCE [LARGE SCALE GENOMIC DNA]</scope>
    <source>
        <strain evidence="7 8">JCM 14321</strain>
    </source>
</reference>
<comment type="similarity">
    <text evidence="2">Belongs to the Orn/Lys/Arg decarboxylase class-II family.</text>
</comment>
<feature type="domain" description="Orn/DAP/Arg decarboxylase 2 N-terminal" evidence="6">
    <location>
        <begin position="68"/>
        <end position="295"/>
    </location>
</feature>
<dbReference type="InterPro" id="IPR029066">
    <property type="entry name" value="PLP-binding_barrel"/>
</dbReference>
<sequence>MFGATPTPTPTLERTRRSGPRRRSALPAPELPPRRELVRREVAADAARMRIAELVEAHGSPLLVLDTDRIATRLLALRRELPGVHLHFALGALPHPAAIRAVHAFGAGFDVASRGEITLLEREGVPLRHVVHVDPVKRVDDLTSAYLRGIRTFVVDARSEVAKFAGLPRDVAVLVRLAFPGGESGSGVSPEQAPALVAHCRRVGLRVAGFTFHLGDRQRDPAVWERAIRGSLALIRSLERRHGTRFEMLDLGGGLPLADDPAAAFHGVAARIRAALAGAPAHLRLVIAPGRFVAAPAMTLVARVVAGADRSDGRWLALDCEVHEFLPAMRHDDRRPVFAAEELGSQPLPDGATDRATRRLLTRHRVPTTLVGPANDRRDVVARDHPLPPLGVGDLVVSPGMGAYTIRATTGFDGSAVAPVVVAPR</sequence>
<protein>
    <submittedName>
        <fullName evidence="7">Type III PLP-dependent enzyme</fullName>
    </submittedName>
</protein>
<dbReference type="InterPro" id="IPR000183">
    <property type="entry name" value="Orn/DAP/Arg_de-COase"/>
</dbReference>
<evidence type="ECO:0000256" key="3">
    <source>
        <dbReference type="ARBA" id="ARBA00022898"/>
    </source>
</evidence>
<dbReference type="Gene3D" id="2.40.37.10">
    <property type="entry name" value="Lyase, Ornithine Decarboxylase, Chain A, domain 1"/>
    <property type="match status" value="1"/>
</dbReference>
<dbReference type="PRINTS" id="PR01179">
    <property type="entry name" value="ODADCRBXLASE"/>
</dbReference>
<dbReference type="Pfam" id="PF02784">
    <property type="entry name" value="Orn_Arg_deC_N"/>
    <property type="match status" value="1"/>
</dbReference>
<dbReference type="PANTHER" id="PTHR11482">
    <property type="entry name" value="ARGININE/DIAMINOPIMELATE/ORNITHINE DECARBOXYLASE"/>
    <property type="match status" value="1"/>
</dbReference>
<organism evidence="7 8">
    <name type="scientific">Agromyces lapidis</name>
    <dbReference type="NCBI Taxonomy" id="279574"/>
    <lineage>
        <taxon>Bacteria</taxon>
        <taxon>Bacillati</taxon>
        <taxon>Actinomycetota</taxon>
        <taxon>Actinomycetes</taxon>
        <taxon>Micrococcales</taxon>
        <taxon>Microbacteriaceae</taxon>
        <taxon>Agromyces</taxon>
    </lineage>
</organism>
<gene>
    <name evidence="7" type="ORF">ACFFQV_05425</name>
</gene>
<keyword evidence="4" id="KW-0456">Lyase</keyword>
<accession>A0ABV5SN18</accession>
<evidence type="ECO:0000256" key="2">
    <source>
        <dbReference type="ARBA" id="ARBA00008872"/>
    </source>
</evidence>
<dbReference type="RefSeq" id="WP_157423287.1">
    <property type="nucleotide sequence ID" value="NZ_BAAANI010000006.1"/>
</dbReference>
<evidence type="ECO:0000259" key="6">
    <source>
        <dbReference type="Pfam" id="PF02784"/>
    </source>
</evidence>
<dbReference type="EMBL" id="JBHMBL010000001">
    <property type="protein sequence ID" value="MFB9641730.1"/>
    <property type="molecule type" value="Genomic_DNA"/>
</dbReference>
<evidence type="ECO:0000313" key="8">
    <source>
        <dbReference type="Proteomes" id="UP001589667"/>
    </source>
</evidence>
<keyword evidence="8" id="KW-1185">Reference proteome</keyword>
<evidence type="ECO:0000256" key="5">
    <source>
        <dbReference type="SAM" id="MobiDB-lite"/>
    </source>
</evidence>
<dbReference type="Gene3D" id="3.20.20.10">
    <property type="entry name" value="Alanine racemase"/>
    <property type="match status" value="1"/>
</dbReference>
<name>A0ABV5SN18_9MICO</name>
<dbReference type="SUPFAM" id="SSF50621">
    <property type="entry name" value="Alanine racemase C-terminal domain-like"/>
    <property type="match status" value="1"/>
</dbReference>
<dbReference type="Proteomes" id="UP001589667">
    <property type="component" value="Unassembled WGS sequence"/>
</dbReference>
<feature type="region of interest" description="Disordered" evidence="5">
    <location>
        <begin position="1"/>
        <end position="32"/>
    </location>
</feature>
<dbReference type="InterPro" id="IPR009006">
    <property type="entry name" value="Ala_racemase/Decarboxylase_C"/>
</dbReference>
<dbReference type="InterPro" id="IPR002433">
    <property type="entry name" value="Orn_de-COase"/>
</dbReference>
<dbReference type="PANTHER" id="PTHR11482:SF6">
    <property type="entry name" value="ORNITHINE DECARBOXYLASE 1-RELATED"/>
    <property type="match status" value="1"/>
</dbReference>
<evidence type="ECO:0000256" key="4">
    <source>
        <dbReference type="ARBA" id="ARBA00023239"/>
    </source>
</evidence>
<evidence type="ECO:0000256" key="1">
    <source>
        <dbReference type="ARBA" id="ARBA00001933"/>
    </source>
</evidence>
<comment type="caution">
    <text evidence="7">The sequence shown here is derived from an EMBL/GenBank/DDBJ whole genome shotgun (WGS) entry which is preliminary data.</text>
</comment>
<dbReference type="SUPFAM" id="SSF51419">
    <property type="entry name" value="PLP-binding barrel"/>
    <property type="match status" value="1"/>
</dbReference>
<dbReference type="PRINTS" id="PR01182">
    <property type="entry name" value="ORNDCRBXLASE"/>
</dbReference>
<proteinExistence type="inferred from homology"/>
<evidence type="ECO:0000313" key="7">
    <source>
        <dbReference type="EMBL" id="MFB9641730.1"/>
    </source>
</evidence>
<comment type="cofactor">
    <cofactor evidence="1">
        <name>pyridoxal 5'-phosphate</name>
        <dbReference type="ChEBI" id="CHEBI:597326"/>
    </cofactor>
</comment>